<dbReference type="Proteomes" id="UP001515500">
    <property type="component" value="Chromosome 18"/>
</dbReference>
<dbReference type="PANTHER" id="PTHR22778:SF51">
    <property type="entry name" value="DIHYDROFOLATE REDUCTASE"/>
    <property type="match status" value="1"/>
</dbReference>
<evidence type="ECO:0000313" key="2">
    <source>
        <dbReference type="Proteomes" id="UP001515500"/>
    </source>
</evidence>
<reference evidence="3" key="1">
    <citation type="submission" date="2025-08" db="UniProtKB">
        <authorList>
            <consortium name="RefSeq"/>
        </authorList>
    </citation>
    <scope>IDENTIFICATION</scope>
</reference>
<sequence>MGSMLEQVKGGRKPRVLCLHGFRTSGEIMEKQLLGKWPPEVTSRFDLCFPDGPWPATGKSEVEALFPPPYYEWYQYNKDFTVYNRLDECLVYIEDLLIKHGPFDGILGFSQGAILAAAVTAMQIKGTSSKKFQKVKFVVMMSGARFTVPAVAERIYPDKITCPSVHFLGDIDFLKGEGELLAQTFVDPVIMHHSKGHTIPRLDEENVKTMLTFIDRVEKLCASSEVEIEEKLELQ</sequence>
<dbReference type="RefSeq" id="XP_039145146.1">
    <property type="nucleotide sequence ID" value="XM_039289212.1"/>
</dbReference>
<name>A0AB40CYQ4_DIOCR</name>
<accession>A0AB40CYQ4</accession>
<feature type="domain" description="Serine hydrolase" evidence="1">
    <location>
        <begin position="12"/>
        <end position="206"/>
    </location>
</feature>
<gene>
    <name evidence="3" type="primary">LOC120282406</name>
</gene>
<protein>
    <submittedName>
        <fullName evidence="3">Esterase OVCA2-like</fullName>
    </submittedName>
</protein>
<dbReference type="InterPro" id="IPR029058">
    <property type="entry name" value="AB_hydrolase_fold"/>
</dbReference>
<dbReference type="Gene3D" id="3.40.50.1820">
    <property type="entry name" value="alpha/beta hydrolase"/>
    <property type="match status" value="1"/>
</dbReference>
<organism evidence="2 3">
    <name type="scientific">Dioscorea cayennensis subsp. rotundata</name>
    <name type="common">White Guinea yam</name>
    <name type="synonym">Dioscorea rotundata</name>
    <dbReference type="NCBI Taxonomy" id="55577"/>
    <lineage>
        <taxon>Eukaryota</taxon>
        <taxon>Viridiplantae</taxon>
        <taxon>Streptophyta</taxon>
        <taxon>Embryophyta</taxon>
        <taxon>Tracheophyta</taxon>
        <taxon>Spermatophyta</taxon>
        <taxon>Magnoliopsida</taxon>
        <taxon>Liliopsida</taxon>
        <taxon>Dioscoreales</taxon>
        <taxon>Dioscoreaceae</taxon>
        <taxon>Dioscorea</taxon>
    </lineage>
</organism>
<dbReference type="InterPro" id="IPR005645">
    <property type="entry name" value="FSH-like_dom"/>
</dbReference>
<dbReference type="PANTHER" id="PTHR22778">
    <property type="entry name" value="OVARIAN CANCER GENE-2 PROTEIN-RELATED"/>
    <property type="match status" value="1"/>
</dbReference>
<keyword evidence="2" id="KW-1185">Reference proteome</keyword>
<proteinExistence type="predicted"/>
<dbReference type="GeneID" id="120282406"/>
<dbReference type="SUPFAM" id="SSF53474">
    <property type="entry name" value="alpha/beta-Hydrolases"/>
    <property type="match status" value="1"/>
</dbReference>
<evidence type="ECO:0000259" key="1">
    <source>
        <dbReference type="Pfam" id="PF03959"/>
    </source>
</evidence>
<evidence type="ECO:0000313" key="3">
    <source>
        <dbReference type="RefSeq" id="XP_039145146.1"/>
    </source>
</evidence>
<dbReference type="Pfam" id="PF03959">
    <property type="entry name" value="FSH1"/>
    <property type="match status" value="1"/>
</dbReference>
<dbReference type="AlphaFoldDB" id="A0AB40CYQ4"/>